<evidence type="ECO:0000313" key="5">
    <source>
        <dbReference type="Proteomes" id="UP000193648"/>
    </source>
</evidence>
<feature type="compositionally biased region" description="Basic and acidic residues" evidence="2">
    <location>
        <begin position="39"/>
        <end position="52"/>
    </location>
</feature>
<evidence type="ECO:0000256" key="2">
    <source>
        <dbReference type="SAM" id="MobiDB-lite"/>
    </source>
</evidence>
<dbReference type="InterPro" id="IPR011650">
    <property type="entry name" value="Peptidase_M20_dimer"/>
</dbReference>
<dbReference type="FunFam" id="3.30.70.360:FF:000004">
    <property type="entry name" value="Peptidase M20 domain-containing protein 2"/>
    <property type="match status" value="1"/>
</dbReference>
<keyword evidence="5" id="KW-1185">Reference proteome</keyword>
<feature type="domain" description="Peptidase M20 dimerisation" evidence="3">
    <location>
        <begin position="261"/>
        <end position="355"/>
    </location>
</feature>
<dbReference type="Proteomes" id="UP000193648">
    <property type="component" value="Unassembled WGS sequence"/>
</dbReference>
<accession>A0A1Y2GCI9</accession>
<evidence type="ECO:0000259" key="3">
    <source>
        <dbReference type="Pfam" id="PF07687"/>
    </source>
</evidence>
<dbReference type="Pfam" id="PF01546">
    <property type="entry name" value="Peptidase_M20"/>
    <property type="match status" value="1"/>
</dbReference>
<dbReference type="PANTHER" id="PTHR30575">
    <property type="entry name" value="PEPTIDASE M20"/>
    <property type="match status" value="1"/>
</dbReference>
<dbReference type="SUPFAM" id="SSF53187">
    <property type="entry name" value="Zn-dependent exopeptidases"/>
    <property type="match status" value="1"/>
</dbReference>
<comment type="similarity">
    <text evidence="1">Belongs to the peptidase M20A family.</text>
</comment>
<gene>
    <name evidence="4" type="ORF">BCR41DRAFT_360521</name>
</gene>
<dbReference type="InterPro" id="IPR002933">
    <property type="entry name" value="Peptidase_M20"/>
</dbReference>
<dbReference type="EMBL" id="MCFF01000043">
    <property type="protein sequence ID" value="ORZ07038.1"/>
    <property type="molecule type" value="Genomic_DNA"/>
</dbReference>
<dbReference type="InParanoid" id="A0A1Y2GCI9"/>
<dbReference type="Pfam" id="PF07687">
    <property type="entry name" value="M20_dimer"/>
    <property type="match status" value="1"/>
</dbReference>
<protein>
    <recommendedName>
        <fullName evidence="3">Peptidase M20 dimerisation domain-containing protein</fullName>
    </recommendedName>
</protein>
<dbReference type="AlphaFoldDB" id="A0A1Y2GCI9"/>
<feature type="region of interest" description="Disordered" evidence="2">
    <location>
        <begin position="33"/>
        <end position="61"/>
    </location>
</feature>
<dbReference type="STRING" id="64571.A0A1Y2GCI9"/>
<comment type="caution">
    <text evidence="4">The sequence shown here is derived from an EMBL/GenBank/DDBJ whole genome shotgun (WGS) entry which is preliminary data.</text>
</comment>
<dbReference type="Gene3D" id="3.40.630.10">
    <property type="entry name" value="Zn peptidases"/>
    <property type="match status" value="1"/>
</dbReference>
<dbReference type="Gene3D" id="3.30.70.360">
    <property type="match status" value="1"/>
</dbReference>
<dbReference type="SUPFAM" id="SSF55031">
    <property type="entry name" value="Bacterial exopeptidase dimerisation domain"/>
    <property type="match status" value="1"/>
</dbReference>
<organism evidence="4 5">
    <name type="scientific">Lobosporangium transversale</name>
    <dbReference type="NCBI Taxonomy" id="64571"/>
    <lineage>
        <taxon>Eukaryota</taxon>
        <taxon>Fungi</taxon>
        <taxon>Fungi incertae sedis</taxon>
        <taxon>Mucoromycota</taxon>
        <taxon>Mortierellomycotina</taxon>
        <taxon>Mortierellomycetes</taxon>
        <taxon>Mortierellales</taxon>
        <taxon>Mortierellaceae</taxon>
        <taxon>Lobosporangium</taxon>
    </lineage>
</organism>
<dbReference type="CDD" id="cd05672">
    <property type="entry name" value="M20_ACY1L2-like"/>
    <property type="match status" value="1"/>
</dbReference>
<dbReference type="InterPro" id="IPR017439">
    <property type="entry name" value="Amidohydrolase"/>
</dbReference>
<dbReference type="GeneID" id="33567228"/>
<evidence type="ECO:0000313" key="4">
    <source>
        <dbReference type="EMBL" id="ORZ07038.1"/>
    </source>
</evidence>
<dbReference type="NCBIfam" id="TIGR01891">
    <property type="entry name" value="amidohydrolases"/>
    <property type="match status" value="1"/>
</dbReference>
<dbReference type="OrthoDB" id="6119954at2759"/>
<dbReference type="RefSeq" id="XP_021877834.1">
    <property type="nucleotide sequence ID" value="XM_022025384.1"/>
</dbReference>
<dbReference type="InterPro" id="IPR052030">
    <property type="entry name" value="Peptidase_M20/M20A_hydrolases"/>
</dbReference>
<dbReference type="GO" id="GO:0016805">
    <property type="term" value="F:dipeptidase activity"/>
    <property type="evidence" value="ECO:0007669"/>
    <property type="project" value="TreeGrafter"/>
</dbReference>
<reference evidence="4 5" key="1">
    <citation type="submission" date="2016-07" db="EMBL/GenBank/DDBJ databases">
        <title>Pervasive Adenine N6-methylation of Active Genes in Fungi.</title>
        <authorList>
            <consortium name="DOE Joint Genome Institute"/>
            <person name="Mondo S.J."/>
            <person name="Dannebaum R.O."/>
            <person name="Kuo R.C."/>
            <person name="Labutti K."/>
            <person name="Haridas S."/>
            <person name="Kuo A."/>
            <person name="Salamov A."/>
            <person name="Ahrendt S.R."/>
            <person name="Lipzen A."/>
            <person name="Sullivan W."/>
            <person name="Andreopoulos W.B."/>
            <person name="Clum A."/>
            <person name="Lindquist E."/>
            <person name="Daum C."/>
            <person name="Ramamoorthy G.K."/>
            <person name="Gryganskyi A."/>
            <person name="Culley D."/>
            <person name="Magnuson J.K."/>
            <person name="James T.Y."/>
            <person name="O'Malley M.A."/>
            <person name="Stajich J.E."/>
            <person name="Spatafora J.W."/>
            <person name="Visel A."/>
            <person name="Grigoriev I.V."/>
        </authorList>
    </citation>
    <scope>NUCLEOTIDE SEQUENCE [LARGE SCALE GENOMIC DNA]</scope>
    <source>
        <strain evidence="4 5">NRRL 3116</strain>
    </source>
</reference>
<dbReference type="InterPro" id="IPR036264">
    <property type="entry name" value="Bact_exopeptidase_dim_dom"/>
</dbReference>
<evidence type="ECO:0000256" key="1">
    <source>
        <dbReference type="ARBA" id="ARBA00006247"/>
    </source>
</evidence>
<name>A0A1Y2GCI9_9FUNG</name>
<proteinExistence type="inferred from homology"/>
<dbReference type="PANTHER" id="PTHR30575:SF0">
    <property type="entry name" value="XAA-ARG DIPEPTIDASE"/>
    <property type="match status" value="1"/>
</dbReference>
<sequence length="489" mass="53383">MSSEKPAFASSSHAPSVSSPGCLDIFRAIFNNSSNDNTADEKTTSEFPRDSASDDDASTPLIPTYEGLEAQMRDLLVDQDNNSELLELCKGNEFAKTVFHAIEKVSKELREISLKIHEEPELAFKEYKAHALLTDYLEKKGFKVERKAFGLDTAFVARAGKSDKVTIGFCSEYDALPGIGHGCGHNLIAIAGVAAAIGVKAAIKKFGLHAQVKLFGTPAEETTGGKIVMLERGAFKNVDVCMMLHGANADLSYPAFLALDTAEVEFFGKASHASATPWEGVNALDAAIMTYTSIGLMRQQLHPTQRVHGIIKDGGKAANIIPDYTLSQYTVRALKYSELMVLKKRVEAIFNAAARSTGCTVSIKWGVPYKDILTNSVLTQKFEHYMKAQGAKYLPKEEQLRKVGGSTDMGNLTYALPGIHPVFNILNLESKDVNVALHTRAFAEAAMQPIAHTATLRAAKCLAMTGVECILDRKLLQKVKKEFEENKEK</sequence>